<keyword evidence="5" id="KW-1185">Reference proteome</keyword>
<evidence type="ECO:0000313" key="4">
    <source>
        <dbReference type="EMBL" id="SDO62913.1"/>
    </source>
</evidence>
<dbReference type="STRING" id="1166073.SAMN05192530_10931"/>
<evidence type="ECO:0000313" key="5">
    <source>
        <dbReference type="Proteomes" id="UP000198793"/>
    </source>
</evidence>
<keyword evidence="1" id="KW-0328">Glycosyltransferase</keyword>
<dbReference type="EMBL" id="FNIT01000009">
    <property type="protein sequence ID" value="SDO62913.1"/>
    <property type="molecule type" value="Genomic_DNA"/>
</dbReference>
<dbReference type="RefSeq" id="WP_090676048.1">
    <property type="nucleotide sequence ID" value="NZ_FNIT01000009.1"/>
</dbReference>
<organism evidence="4 5">
    <name type="scientific">Aureimonas jatrophae</name>
    <dbReference type="NCBI Taxonomy" id="1166073"/>
    <lineage>
        <taxon>Bacteria</taxon>
        <taxon>Pseudomonadati</taxon>
        <taxon>Pseudomonadota</taxon>
        <taxon>Alphaproteobacteria</taxon>
        <taxon>Hyphomicrobiales</taxon>
        <taxon>Aurantimonadaceae</taxon>
        <taxon>Aureimonas</taxon>
    </lineage>
</organism>
<dbReference type="Pfam" id="PF03808">
    <property type="entry name" value="Glyco_tran_WecG"/>
    <property type="match status" value="1"/>
</dbReference>
<evidence type="ECO:0000256" key="1">
    <source>
        <dbReference type="ARBA" id="ARBA00022676"/>
    </source>
</evidence>
<dbReference type="CDD" id="cd06533">
    <property type="entry name" value="Glyco_transf_WecG_TagA"/>
    <property type="match status" value="1"/>
</dbReference>
<sequence>MTGALVNARVAPPRATEGSREHPDLSRFVLRRIGALSVAAVDGNTAVAAIQEAMRTRMGLCVTFANAHCVNVSLEDATYREAMEGTLCLPDGIGVDLGSRLLFGEPFPENLNGTDFVPRLLDATAEPLRVALVGGEPGVAEQAAIRFGERFAQHRFTAVSHGYFDGDDQAEGVAALLRALSPDLLLVGLGVPRQELFLRRHVGAREASVAMGVGALLDFTAGKVVRAPPLMRRLRVEWVWRLMQEPRRLARRYLRGNPAFLLRVARQKIMRRTSP</sequence>
<gene>
    <name evidence="4" type="ORF">SAMN05192530_10931</name>
</gene>
<evidence type="ECO:0000256" key="3">
    <source>
        <dbReference type="SAM" id="MobiDB-lite"/>
    </source>
</evidence>
<dbReference type="GO" id="GO:0016758">
    <property type="term" value="F:hexosyltransferase activity"/>
    <property type="evidence" value="ECO:0007669"/>
    <property type="project" value="TreeGrafter"/>
</dbReference>
<accession>A0A1H0L4I3</accession>
<dbReference type="InterPro" id="IPR004629">
    <property type="entry name" value="WecG_TagA_CpsF"/>
</dbReference>
<dbReference type="AlphaFoldDB" id="A0A1H0L4I3"/>
<dbReference type="PANTHER" id="PTHR34136:SF1">
    <property type="entry name" value="UDP-N-ACETYL-D-MANNOSAMINURONIC ACID TRANSFERASE"/>
    <property type="match status" value="1"/>
</dbReference>
<reference evidence="4 5" key="1">
    <citation type="submission" date="2016-10" db="EMBL/GenBank/DDBJ databases">
        <authorList>
            <person name="de Groot N.N."/>
        </authorList>
    </citation>
    <scope>NUCLEOTIDE SEQUENCE [LARGE SCALE GENOMIC DNA]</scope>
    <source>
        <strain evidence="5">L7-484,KACC 16230,DSM 25025</strain>
    </source>
</reference>
<protein>
    <submittedName>
        <fullName evidence="4">Polymer biosynthesis protein, WecB/TagA/CpsF family</fullName>
    </submittedName>
</protein>
<dbReference type="Proteomes" id="UP000198793">
    <property type="component" value="Unassembled WGS sequence"/>
</dbReference>
<name>A0A1H0L4I3_9HYPH</name>
<feature type="region of interest" description="Disordered" evidence="3">
    <location>
        <begin position="1"/>
        <end position="22"/>
    </location>
</feature>
<proteinExistence type="predicted"/>
<dbReference type="OrthoDB" id="9771846at2"/>
<dbReference type="NCBIfam" id="TIGR00696">
    <property type="entry name" value="wecG_tagA_cpsF"/>
    <property type="match status" value="1"/>
</dbReference>
<keyword evidence="2" id="KW-0808">Transferase</keyword>
<dbReference type="PANTHER" id="PTHR34136">
    <property type="match status" value="1"/>
</dbReference>
<evidence type="ECO:0000256" key="2">
    <source>
        <dbReference type="ARBA" id="ARBA00022679"/>
    </source>
</evidence>